<feature type="chain" id="PRO_5020666922" evidence="2">
    <location>
        <begin position="18"/>
        <end position="294"/>
    </location>
</feature>
<keyword evidence="2" id="KW-0732">Signal</keyword>
<dbReference type="EMBL" id="SJTG01000006">
    <property type="protein sequence ID" value="TCI06332.1"/>
    <property type="molecule type" value="Genomic_DNA"/>
</dbReference>
<dbReference type="Pfam" id="PF07356">
    <property type="entry name" value="DUF1481"/>
    <property type="match status" value="1"/>
</dbReference>
<feature type="region of interest" description="Disordered" evidence="1">
    <location>
        <begin position="22"/>
        <end position="44"/>
    </location>
</feature>
<comment type="caution">
    <text evidence="3">The sequence shown here is derived from an EMBL/GenBank/DDBJ whole genome shotgun (WGS) entry which is preliminary data.</text>
</comment>
<dbReference type="InterPro" id="IPR039366">
    <property type="entry name" value="Pilotin"/>
</dbReference>
<dbReference type="InterPro" id="IPR010858">
    <property type="entry name" value="DUF1481"/>
</dbReference>
<dbReference type="RefSeq" id="WP_131412950.1">
    <property type="nucleotide sequence ID" value="NZ_SJTG01000006.1"/>
</dbReference>
<name>A0A4V2NKZ4_9GAMM</name>
<evidence type="ECO:0000313" key="3">
    <source>
        <dbReference type="EMBL" id="TCI06332.1"/>
    </source>
</evidence>
<dbReference type="Pfam" id="PF09619">
    <property type="entry name" value="YscW"/>
    <property type="match status" value="1"/>
</dbReference>
<evidence type="ECO:0000313" key="4">
    <source>
        <dbReference type="Proteomes" id="UP000291822"/>
    </source>
</evidence>
<sequence>MRRLVWSLMSVAALALAGCGNSSDSSQGATTQGSEAAAPSAAPTAAAPAKANAITGSVTLRDNPQVSPEAKLQLTLIDVAAQDATPLATKTVDSANTFPLSFEVEFNPADVNPSGTYVLKAELIDGDRHYTPPLQSTVLTNGAPTQVSIQLAAQQTAGEKELAAFTAVQKQIGGMKISNGTKLEDKVSRGWQVFREAGEVKFIREQVDYGDQGFTSTDYAYKGGKPWVVVQQKKSSKDAKPSATNRAAWNQDGQLVLKTTEAGGKSSALSDDDAASLQKQGQSILNLATGGKGK</sequence>
<dbReference type="AlphaFoldDB" id="A0A4V2NKZ4"/>
<dbReference type="PANTHER" id="PTHR38013">
    <property type="entry name" value="GLYCOPROTEIN/POLYSACCHARIDE METABOLISM"/>
    <property type="match status" value="1"/>
</dbReference>
<protein>
    <submittedName>
        <fullName evidence="3">DUF1481 domain-containing protein</fullName>
    </submittedName>
</protein>
<organism evidence="3 4">
    <name type="scientific">Dyella soli</name>
    <dbReference type="NCBI Taxonomy" id="522319"/>
    <lineage>
        <taxon>Bacteria</taxon>
        <taxon>Pseudomonadati</taxon>
        <taxon>Pseudomonadota</taxon>
        <taxon>Gammaproteobacteria</taxon>
        <taxon>Lysobacterales</taxon>
        <taxon>Rhodanobacteraceae</taxon>
        <taxon>Dyella</taxon>
    </lineage>
</organism>
<keyword evidence="4" id="KW-1185">Reference proteome</keyword>
<dbReference type="Proteomes" id="UP000291822">
    <property type="component" value="Unassembled WGS sequence"/>
</dbReference>
<proteinExistence type="predicted"/>
<gene>
    <name evidence="3" type="ORF">EZM97_33115</name>
</gene>
<dbReference type="InterPro" id="IPR053196">
    <property type="entry name" value="Lipoprotein_YbaY-like"/>
</dbReference>
<evidence type="ECO:0000256" key="2">
    <source>
        <dbReference type="SAM" id="SignalP"/>
    </source>
</evidence>
<dbReference type="PROSITE" id="PS51257">
    <property type="entry name" value="PROKAR_LIPOPROTEIN"/>
    <property type="match status" value="1"/>
</dbReference>
<reference evidence="3 4" key="1">
    <citation type="submission" date="2019-02" db="EMBL/GenBank/DDBJ databases">
        <title>Dyella amyloliquefaciens sp. nov., isolated from forest soil.</title>
        <authorList>
            <person name="Gao Z.-H."/>
            <person name="Qiu L.-H."/>
        </authorList>
    </citation>
    <scope>NUCLEOTIDE SEQUENCE [LARGE SCALE GENOMIC DNA]</scope>
    <source>
        <strain evidence="3 4">KACC 12747</strain>
    </source>
</reference>
<feature type="signal peptide" evidence="2">
    <location>
        <begin position="1"/>
        <end position="17"/>
    </location>
</feature>
<evidence type="ECO:0000256" key="1">
    <source>
        <dbReference type="SAM" id="MobiDB-lite"/>
    </source>
</evidence>
<dbReference type="PANTHER" id="PTHR38013:SF1">
    <property type="entry name" value="GLYCOPROTEIN_POLYSACCHARIDE METABOLISM"/>
    <property type="match status" value="1"/>
</dbReference>
<feature type="compositionally biased region" description="Polar residues" evidence="1">
    <location>
        <begin position="22"/>
        <end position="34"/>
    </location>
</feature>
<accession>A0A4V2NKZ4</accession>